<dbReference type="EMBL" id="JBHSIM010000006">
    <property type="protein sequence ID" value="MFC4831579.1"/>
    <property type="molecule type" value="Genomic_DNA"/>
</dbReference>
<keyword evidence="3" id="KW-1185">Reference proteome</keyword>
<comment type="caution">
    <text evidence="2">The sequence shown here is derived from an EMBL/GenBank/DDBJ whole genome shotgun (WGS) entry which is preliminary data.</text>
</comment>
<gene>
    <name evidence="2" type="ORF">ACFPEL_04065</name>
</gene>
<proteinExistence type="predicted"/>
<feature type="region of interest" description="Disordered" evidence="1">
    <location>
        <begin position="31"/>
        <end position="95"/>
    </location>
</feature>
<organism evidence="2 3">
    <name type="scientific">Actinomycetospora chibensis</name>
    <dbReference type="NCBI Taxonomy" id="663606"/>
    <lineage>
        <taxon>Bacteria</taxon>
        <taxon>Bacillati</taxon>
        <taxon>Actinomycetota</taxon>
        <taxon>Actinomycetes</taxon>
        <taxon>Pseudonocardiales</taxon>
        <taxon>Pseudonocardiaceae</taxon>
        <taxon>Actinomycetospora</taxon>
    </lineage>
</organism>
<sequence length="95" mass="10308">MGVPEQLRRLDEDLATGRVDAESYRRRRDELLAARLPAPPTPADDLDDSELDAADRELGLEDDTTAAHTRAATTTPDARHGVRAAPPPARPNGSR</sequence>
<protein>
    <recommendedName>
        <fullName evidence="4">SHOCT domain-containing protein</fullName>
    </recommendedName>
</protein>
<evidence type="ECO:0008006" key="4">
    <source>
        <dbReference type="Google" id="ProtNLM"/>
    </source>
</evidence>
<accession>A0ABV9RDA8</accession>
<evidence type="ECO:0000313" key="2">
    <source>
        <dbReference type="EMBL" id="MFC4831579.1"/>
    </source>
</evidence>
<feature type="non-terminal residue" evidence="2">
    <location>
        <position position="95"/>
    </location>
</feature>
<feature type="compositionally biased region" description="Low complexity" evidence="1">
    <location>
        <begin position="66"/>
        <end position="76"/>
    </location>
</feature>
<evidence type="ECO:0000256" key="1">
    <source>
        <dbReference type="SAM" id="MobiDB-lite"/>
    </source>
</evidence>
<name>A0ABV9RDA8_9PSEU</name>
<dbReference type="Proteomes" id="UP001595909">
    <property type="component" value="Unassembled WGS sequence"/>
</dbReference>
<evidence type="ECO:0000313" key="3">
    <source>
        <dbReference type="Proteomes" id="UP001595909"/>
    </source>
</evidence>
<reference evidence="3" key="1">
    <citation type="journal article" date="2019" name="Int. J. Syst. Evol. Microbiol.">
        <title>The Global Catalogue of Microorganisms (GCM) 10K type strain sequencing project: providing services to taxonomists for standard genome sequencing and annotation.</title>
        <authorList>
            <consortium name="The Broad Institute Genomics Platform"/>
            <consortium name="The Broad Institute Genome Sequencing Center for Infectious Disease"/>
            <person name="Wu L."/>
            <person name="Ma J."/>
        </authorList>
    </citation>
    <scope>NUCLEOTIDE SEQUENCE [LARGE SCALE GENOMIC DNA]</scope>
    <source>
        <strain evidence="3">CCUG 50347</strain>
    </source>
</reference>
<feature type="compositionally biased region" description="Pro residues" evidence="1">
    <location>
        <begin position="85"/>
        <end position="95"/>
    </location>
</feature>